<organism evidence="1">
    <name type="scientific">Brassica napus</name>
    <name type="common">Rape</name>
    <dbReference type="NCBI Taxonomy" id="3708"/>
    <lineage>
        <taxon>Eukaryota</taxon>
        <taxon>Viridiplantae</taxon>
        <taxon>Streptophyta</taxon>
        <taxon>Embryophyta</taxon>
        <taxon>Tracheophyta</taxon>
        <taxon>Spermatophyta</taxon>
        <taxon>Magnoliopsida</taxon>
        <taxon>eudicotyledons</taxon>
        <taxon>Gunneridae</taxon>
        <taxon>Pentapetalae</taxon>
        <taxon>rosids</taxon>
        <taxon>malvids</taxon>
        <taxon>Brassicales</taxon>
        <taxon>Brassicaceae</taxon>
        <taxon>Brassiceae</taxon>
        <taxon>Brassica</taxon>
    </lineage>
</organism>
<evidence type="ECO:0000313" key="1">
    <source>
        <dbReference type="EMBL" id="CAF2249906.1"/>
    </source>
</evidence>
<name>A0A817A8V8_BRANA</name>
<dbReference type="AlphaFoldDB" id="A0A817A8V8"/>
<feature type="non-terminal residue" evidence="1">
    <location>
        <position position="1"/>
    </location>
</feature>
<sequence length="119" mass="13196">GGDWFYERNRSCVFGDGDGSGGAASAVEEDDTLSCCSGTSWSISEGGSNAKRHENVVNSESYDMVGKKKNNGVRMMHKNVTDGQSFVTAIKETNIIIRRNKKKKFRFLASIYRATNEMR</sequence>
<gene>
    <name evidence="1" type="ORF">DARMORV10_A08P23660.1</name>
</gene>
<accession>A0A817A8V8</accession>
<reference evidence="1" key="1">
    <citation type="submission" date="2021-01" db="EMBL/GenBank/DDBJ databases">
        <authorList>
            <consortium name="Genoscope - CEA"/>
            <person name="William W."/>
        </authorList>
    </citation>
    <scope>NUCLEOTIDE SEQUENCE</scope>
</reference>
<dbReference type="Proteomes" id="UP001295469">
    <property type="component" value="Chromosome A08"/>
</dbReference>
<proteinExistence type="predicted"/>
<dbReference type="EMBL" id="HG994362">
    <property type="protein sequence ID" value="CAF2249906.1"/>
    <property type="molecule type" value="Genomic_DNA"/>
</dbReference>
<protein>
    <submittedName>
        <fullName evidence="1">(rape) hypothetical protein</fullName>
    </submittedName>
</protein>